<protein>
    <submittedName>
        <fullName evidence="2">NfeD family protein</fullName>
    </submittedName>
</protein>
<reference evidence="2 3" key="1">
    <citation type="submission" date="2021-03" db="EMBL/GenBank/DDBJ databases">
        <title>Thiomicrorhabdus sp.nov.,novel sulfur-oxidizing bacteria isolated from coastal sediment.</title>
        <authorList>
            <person name="Liu X."/>
        </authorList>
    </citation>
    <scope>NUCLEOTIDE SEQUENCE [LARGE SCALE GENOMIC DNA]</scope>
    <source>
        <strain evidence="2 3">6S2-11</strain>
    </source>
</reference>
<keyword evidence="3" id="KW-1185">Reference proteome</keyword>
<name>A0ABS3Q5K0_9GAMM</name>
<proteinExistence type="predicted"/>
<dbReference type="InterPro" id="IPR052165">
    <property type="entry name" value="Membrane_assoc_protease"/>
</dbReference>
<dbReference type="RefSeq" id="WP_208150078.1">
    <property type="nucleotide sequence ID" value="NZ_JAGETV010000014.1"/>
</dbReference>
<feature type="transmembrane region" description="Helical" evidence="1">
    <location>
        <begin position="6"/>
        <end position="23"/>
    </location>
</feature>
<feature type="transmembrane region" description="Helical" evidence="1">
    <location>
        <begin position="30"/>
        <end position="51"/>
    </location>
</feature>
<feature type="transmembrane region" description="Helical" evidence="1">
    <location>
        <begin position="57"/>
        <end position="76"/>
    </location>
</feature>
<dbReference type="Proteomes" id="UP000664835">
    <property type="component" value="Unassembled WGS sequence"/>
</dbReference>
<keyword evidence="1" id="KW-1133">Transmembrane helix</keyword>
<evidence type="ECO:0000313" key="3">
    <source>
        <dbReference type="Proteomes" id="UP000664835"/>
    </source>
</evidence>
<keyword evidence="1" id="KW-0812">Transmembrane</keyword>
<dbReference type="EMBL" id="JAGETV010000014">
    <property type="protein sequence ID" value="MBO1927615.1"/>
    <property type="molecule type" value="Genomic_DNA"/>
</dbReference>
<organism evidence="2 3">
    <name type="scientific">Thiomicrorhabdus marina</name>
    <dbReference type="NCBI Taxonomy" id="2818442"/>
    <lineage>
        <taxon>Bacteria</taxon>
        <taxon>Pseudomonadati</taxon>
        <taxon>Pseudomonadota</taxon>
        <taxon>Gammaproteobacteria</taxon>
        <taxon>Thiotrichales</taxon>
        <taxon>Piscirickettsiaceae</taxon>
        <taxon>Thiomicrorhabdus</taxon>
    </lineage>
</organism>
<keyword evidence="1" id="KW-0472">Membrane</keyword>
<dbReference type="PANTHER" id="PTHR33507">
    <property type="entry name" value="INNER MEMBRANE PROTEIN YBBJ"/>
    <property type="match status" value="1"/>
</dbReference>
<sequence>MESYIPVIPLWSMIAIGIVLMALEMLTTTFVLFLFGLAFILIGLVGAFYQFPSGEIQLIWTFAVGLILTLLLAKTLRQRIYAAKPLNLETMQTGESGEVLLTADGDYRVSYKGTTWAIANPHAFALENGQTVIVEALENNKARIRQPENSD</sequence>
<dbReference type="PANTHER" id="PTHR33507:SF7">
    <property type="entry name" value="HYPOTHETICAL MEMBRANE PROTEIN, CONSERVED"/>
    <property type="match status" value="1"/>
</dbReference>
<comment type="caution">
    <text evidence="2">The sequence shown here is derived from an EMBL/GenBank/DDBJ whole genome shotgun (WGS) entry which is preliminary data.</text>
</comment>
<accession>A0ABS3Q5K0</accession>
<evidence type="ECO:0000256" key="1">
    <source>
        <dbReference type="SAM" id="Phobius"/>
    </source>
</evidence>
<evidence type="ECO:0000313" key="2">
    <source>
        <dbReference type="EMBL" id="MBO1927615.1"/>
    </source>
</evidence>
<gene>
    <name evidence="2" type="ORF">J3998_08505</name>
</gene>